<gene>
    <name evidence="7" type="ORF">C3K47_10765</name>
</gene>
<sequence length="258" mass="28893">MLKLENLRFSIGGNEIIKGVSGEFEPGKLSMIIGPNGSGKSTLLKMMSGTLTPTMGTVWLGDSVLKKQSEKKLAKYRAVLSQQTDMPFPLTVEEVVMMGRYPHFHYKASVKDVEICHLALERLQMKSFANRNYLTLSGGEQQRVHFARVLAQIWEPPKQGLRYLFLDEPITSLDLGYQHEFLKIAKEIALENTVVVAIIHDLNLAMQYADYLVAIKAGRIVSEGRPGVALTEKLMLDLYGVPARIIYPQEVDFPIVAI</sequence>
<keyword evidence="8" id="KW-1185">Reference proteome</keyword>
<keyword evidence="1" id="KW-0813">Transport</keyword>
<dbReference type="GO" id="GO:0016887">
    <property type="term" value="F:ATP hydrolysis activity"/>
    <property type="evidence" value="ECO:0007669"/>
    <property type="project" value="InterPro"/>
</dbReference>
<evidence type="ECO:0000313" key="8">
    <source>
        <dbReference type="Proteomes" id="UP000236893"/>
    </source>
</evidence>
<dbReference type="Pfam" id="PF00005">
    <property type="entry name" value="ABC_tran"/>
    <property type="match status" value="1"/>
</dbReference>
<feature type="domain" description="ABC transporter" evidence="6">
    <location>
        <begin position="2"/>
        <end position="242"/>
    </location>
</feature>
<dbReference type="PANTHER" id="PTHR42794">
    <property type="entry name" value="HEMIN IMPORT ATP-BINDING PROTEIN HMUV"/>
    <property type="match status" value="1"/>
</dbReference>
<evidence type="ECO:0000256" key="5">
    <source>
        <dbReference type="ARBA" id="ARBA00037066"/>
    </source>
</evidence>
<evidence type="ECO:0000256" key="2">
    <source>
        <dbReference type="ARBA" id="ARBA00022741"/>
    </source>
</evidence>
<keyword evidence="3 7" id="KW-0067">ATP-binding</keyword>
<dbReference type="OrthoDB" id="9806726at2"/>
<dbReference type="FunFam" id="3.40.50.300:FF:000134">
    <property type="entry name" value="Iron-enterobactin ABC transporter ATP-binding protein"/>
    <property type="match status" value="1"/>
</dbReference>
<name>A0A2S5A0W4_9SPHI</name>
<dbReference type="AlphaFoldDB" id="A0A2S5A0W4"/>
<evidence type="ECO:0000313" key="7">
    <source>
        <dbReference type="EMBL" id="POY36230.1"/>
    </source>
</evidence>
<dbReference type="Proteomes" id="UP000236893">
    <property type="component" value="Unassembled WGS sequence"/>
</dbReference>
<dbReference type="InterPro" id="IPR003593">
    <property type="entry name" value="AAA+_ATPase"/>
</dbReference>
<dbReference type="InterPro" id="IPR027417">
    <property type="entry name" value="P-loop_NTPase"/>
</dbReference>
<dbReference type="PANTHER" id="PTHR42794:SF1">
    <property type="entry name" value="HEMIN IMPORT ATP-BINDING PROTEIN HMUV"/>
    <property type="match status" value="1"/>
</dbReference>
<dbReference type="GO" id="GO:0005524">
    <property type="term" value="F:ATP binding"/>
    <property type="evidence" value="ECO:0007669"/>
    <property type="project" value="UniProtKB-KW"/>
</dbReference>
<dbReference type="EMBL" id="PQVF01000007">
    <property type="protein sequence ID" value="POY36230.1"/>
    <property type="molecule type" value="Genomic_DNA"/>
</dbReference>
<comment type="caution">
    <text evidence="7">The sequence shown here is derived from an EMBL/GenBank/DDBJ whole genome shotgun (WGS) entry which is preliminary data.</text>
</comment>
<dbReference type="Gene3D" id="3.40.50.300">
    <property type="entry name" value="P-loop containing nucleotide triphosphate hydrolases"/>
    <property type="match status" value="1"/>
</dbReference>
<dbReference type="PROSITE" id="PS50893">
    <property type="entry name" value="ABC_TRANSPORTER_2"/>
    <property type="match status" value="1"/>
</dbReference>
<evidence type="ECO:0000256" key="4">
    <source>
        <dbReference type="ARBA" id="ARBA00022967"/>
    </source>
</evidence>
<dbReference type="InterPro" id="IPR003439">
    <property type="entry name" value="ABC_transporter-like_ATP-bd"/>
</dbReference>
<keyword evidence="2" id="KW-0547">Nucleotide-binding</keyword>
<dbReference type="RefSeq" id="WP_103789149.1">
    <property type="nucleotide sequence ID" value="NZ_PQVF01000007.1"/>
</dbReference>
<accession>A0A2S5A0W4</accession>
<dbReference type="SMART" id="SM00382">
    <property type="entry name" value="AAA"/>
    <property type="match status" value="1"/>
</dbReference>
<dbReference type="SUPFAM" id="SSF52540">
    <property type="entry name" value="P-loop containing nucleoside triphosphate hydrolases"/>
    <property type="match status" value="1"/>
</dbReference>
<proteinExistence type="predicted"/>
<dbReference type="CDD" id="cd03214">
    <property type="entry name" value="ABC_Iron-Siderophores_B12_Hemin"/>
    <property type="match status" value="1"/>
</dbReference>
<organism evidence="7 8">
    <name type="scientific">Solitalea longa</name>
    <dbReference type="NCBI Taxonomy" id="2079460"/>
    <lineage>
        <taxon>Bacteria</taxon>
        <taxon>Pseudomonadati</taxon>
        <taxon>Bacteroidota</taxon>
        <taxon>Sphingobacteriia</taxon>
        <taxon>Sphingobacteriales</taxon>
        <taxon>Sphingobacteriaceae</taxon>
        <taxon>Solitalea</taxon>
    </lineage>
</organism>
<protein>
    <submittedName>
        <fullName evidence="7">Heme ABC transporter ATP-binding protein</fullName>
    </submittedName>
</protein>
<dbReference type="NCBIfam" id="NF010068">
    <property type="entry name" value="PRK13548.1"/>
    <property type="match status" value="1"/>
</dbReference>
<keyword evidence="4" id="KW-1278">Translocase</keyword>
<reference evidence="7 8" key="1">
    <citation type="submission" date="2018-01" db="EMBL/GenBank/DDBJ databases">
        <authorList>
            <person name="Gaut B.S."/>
            <person name="Morton B.R."/>
            <person name="Clegg M.T."/>
            <person name="Duvall M.R."/>
        </authorList>
    </citation>
    <scope>NUCLEOTIDE SEQUENCE [LARGE SCALE GENOMIC DNA]</scope>
    <source>
        <strain evidence="7 8">HR-AV</strain>
    </source>
</reference>
<evidence type="ECO:0000256" key="3">
    <source>
        <dbReference type="ARBA" id="ARBA00022840"/>
    </source>
</evidence>
<evidence type="ECO:0000256" key="1">
    <source>
        <dbReference type="ARBA" id="ARBA00022448"/>
    </source>
</evidence>
<evidence type="ECO:0000259" key="6">
    <source>
        <dbReference type="PROSITE" id="PS50893"/>
    </source>
</evidence>
<comment type="function">
    <text evidence="5">Part of the ABC transporter complex HmuTUV involved in hemin import. Responsible for energy coupling to the transport system.</text>
</comment>